<evidence type="ECO:0000313" key="2">
    <source>
        <dbReference type="EMBL" id="VFU02145.1"/>
    </source>
</evidence>
<sequence length="158" mass="17848">MGGGPSVHQNEEVNRQRCEALAAIGKEFSAKGKNVVVIVTPHHAAGDFEHTTRLIEGILPVDIYYADRDKEFAVYNVGDGGFINWYCIGCNWTRFGSLCHYTPISEDTPFSPNTQHGMNEYHRQDWFDKNQRGRTGGHDHVIEDIKAGKHNDLISKYI</sequence>
<dbReference type="AlphaFoldDB" id="A0A485LUB5"/>
<dbReference type="EMBL" id="CAADRA010007570">
    <property type="protein sequence ID" value="VFU02145.1"/>
    <property type="molecule type" value="Genomic_DNA"/>
</dbReference>
<dbReference type="Proteomes" id="UP000332933">
    <property type="component" value="Unassembled WGS sequence"/>
</dbReference>
<reference evidence="2 3" key="1">
    <citation type="submission" date="2019-03" db="EMBL/GenBank/DDBJ databases">
        <authorList>
            <person name="Gaulin E."/>
            <person name="Dumas B."/>
        </authorList>
    </citation>
    <scope>NUCLEOTIDE SEQUENCE [LARGE SCALE GENOMIC DNA]</scope>
    <source>
        <strain evidence="2">CBS 568.67</strain>
    </source>
</reference>
<protein>
    <submittedName>
        <fullName evidence="2">Aste57867_25522 protein</fullName>
    </submittedName>
</protein>
<proteinExistence type="predicted"/>
<dbReference type="EMBL" id="VJMH01007544">
    <property type="protein sequence ID" value="KAF0682339.1"/>
    <property type="molecule type" value="Genomic_DNA"/>
</dbReference>
<evidence type="ECO:0000313" key="1">
    <source>
        <dbReference type="EMBL" id="KAF0682339.1"/>
    </source>
</evidence>
<evidence type="ECO:0000313" key="3">
    <source>
        <dbReference type="Proteomes" id="UP000332933"/>
    </source>
</evidence>
<reference evidence="1" key="2">
    <citation type="submission" date="2019-06" db="EMBL/GenBank/DDBJ databases">
        <title>Genomics analysis of Aphanomyces spp. identifies a new class of oomycete effector associated with host adaptation.</title>
        <authorList>
            <person name="Gaulin E."/>
        </authorList>
    </citation>
    <scope>NUCLEOTIDE SEQUENCE</scope>
    <source>
        <strain evidence="1">CBS 578.67</strain>
    </source>
</reference>
<keyword evidence="3" id="KW-1185">Reference proteome</keyword>
<gene>
    <name evidence="2" type="primary">Aste57867_25522</name>
    <name evidence="1" type="ORF">As57867_025443</name>
    <name evidence="2" type="ORF">ASTE57867_25522</name>
</gene>
<accession>A0A485LUB5</accession>
<organism evidence="2 3">
    <name type="scientific">Aphanomyces stellatus</name>
    <dbReference type="NCBI Taxonomy" id="120398"/>
    <lineage>
        <taxon>Eukaryota</taxon>
        <taxon>Sar</taxon>
        <taxon>Stramenopiles</taxon>
        <taxon>Oomycota</taxon>
        <taxon>Saprolegniomycetes</taxon>
        <taxon>Saprolegniales</taxon>
        <taxon>Verrucalvaceae</taxon>
        <taxon>Aphanomyces</taxon>
    </lineage>
</organism>
<name>A0A485LUB5_9STRA</name>